<dbReference type="Proteomes" id="UP001165960">
    <property type="component" value="Unassembled WGS sequence"/>
</dbReference>
<evidence type="ECO:0000313" key="1">
    <source>
        <dbReference type="EMBL" id="KAJ9074741.1"/>
    </source>
</evidence>
<protein>
    <submittedName>
        <fullName evidence="1">Uncharacterized protein</fullName>
    </submittedName>
</protein>
<evidence type="ECO:0000313" key="2">
    <source>
        <dbReference type="Proteomes" id="UP001165960"/>
    </source>
</evidence>
<name>A0ACC2TK56_9FUNG</name>
<gene>
    <name evidence="1" type="ORF">DSO57_1003395</name>
</gene>
<sequence length="343" mass="37856">MKIILLVALHLVCGVDLGAGKVASTLINNSPLKYEGDGGNGTLDYMQYVLNKAIPFLGRALGNLTDDASPQKTKLRFDHATAAEVIANFNNSLASSCPVRYFNRNLCLDNTTYSDAHLVEDPNVDAAALVVANNKQKKIVVSYRASITTQNFLDDFNGALVDVPTAPEGARVSRGFYLNYLATYYKVRKALTKLLDDHRFKNYSVLVTGYSLGGGAATIAISDLTKLVRSRPDPRHIELISYAAPRAGNSEYAAYLASLKVPITRVTLAYDIVSHLPTRTLNYTHAGQEIHTIQPARLGNYTIKMCSQEYDEDPACAWAERKEMSPVRHFFPFGAWFPKHPFS</sequence>
<keyword evidence="2" id="KW-1185">Reference proteome</keyword>
<reference evidence="1" key="1">
    <citation type="submission" date="2022-04" db="EMBL/GenBank/DDBJ databases">
        <title>Genome of the entomopathogenic fungus Entomophthora muscae.</title>
        <authorList>
            <person name="Elya C."/>
            <person name="Lovett B.R."/>
            <person name="Lee E."/>
            <person name="Macias A.M."/>
            <person name="Hajek A.E."/>
            <person name="De Bivort B.L."/>
            <person name="Kasson M.T."/>
            <person name="De Fine Licht H.H."/>
            <person name="Stajich J.E."/>
        </authorList>
    </citation>
    <scope>NUCLEOTIDE SEQUENCE</scope>
    <source>
        <strain evidence="1">Berkeley</strain>
    </source>
</reference>
<accession>A0ACC2TK56</accession>
<proteinExistence type="predicted"/>
<comment type="caution">
    <text evidence="1">The sequence shown here is derived from an EMBL/GenBank/DDBJ whole genome shotgun (WGS) entry which is preliminary data.</text>
</comment>
<dbReference type="EMBL" id="QTSX02002848">
    <property type="protein sequence ID" value="KAJ9074741.1"/>
    <property type="molecule type" value="Genomic_DNA"/>
</dbReference>
<organism evidence="1 2">
    <name type="scientific">Entomophthora muscae</name>
    <dbReference type="NCBI Taxonomy" id="34485"/>
    <lineage>
        <taxon>Eukaryota</taxon>
        <taxon>Fungi</taxon>
        <taxon>Fungi incertae sedis</taxon>
        <taxon>Zoopagomycota</taxon>
        <taxon>Entomophthoromycotina</taxon>
        <taxon>Entomophthoromycetes</taxon>
        <taxon>Entomophthorales</taxon>
        <taxon>Entomophthoraceae</taxon>
        <taxon>Entomophthora</taxon>
    </lineage>
</organism>